<evidence type="ECO:0000313" key="2">
    <source>
        <dbReference type="Proteomes" id="UP001163321"/>
    </source>
</evidence>
<keyword evidence="2" id="KW-1185">Reference proteome</keyword>
<gene>
    <name evidence="1" type="ORF">PsorP6_004417</name>
</gene>
<comment type="caution">
    <text evidence="1">The sequence shown here is derived from an EMBL/GenBank/DDBJ whole genome shotgun (WGS) entry which is preliminary data.</text>
</comment>
<organism evidence="1 2">
    <name type="scientific">Peronosclerospora sorghi</name>
    <dbReference type="NCBI Taxonomy" id="230839"/>
    <lineage>
        <taxon>Eukaryota</taxon>
        <taxon>Sar</taxon>
        <taxon>Stramenopiles</taxon>
        <taxon>Oomycota</taxon>
        <taxon>Peronosporomycetes</taxon>
        <taxon>Peronosporales</taxon>
        <taxon>Peronosporaceae</taxon>
        <taxon>Peronosclerospora</taxon>
    </lineage>
</organism>
<evidence type="ECO:0000313" key="1">
    <source>
        <dbReference type="EMBL" id="KAI9906858.1"/>
    </source>
</evidence>
<dbReference type="EMBL" id="CM047587">
    <property type="protein sequence ID" value="KAI9906858.1"/>
    <property type="molecule type" value="Genomic_DNA"/>
</dbReference>
<protein>
    <submittedName>
        <fullName evidence="1">Uncharacterized protein</fullName>
    </submittedName>
</protein>
<reference evidence="1 2" key="1">
    <citation type="journal article" date="2022" name="bioRxiv">
        <title>The genome of the oomycete Peronosclerospora sorghi, a cosmopolitan pathogen of maize and sorghum, is inflated with dispersed pseudogenes.</title>
        <authorList>
            <person name="Fletcher K."/>
            <person name="Martin F."/>
            <person name="Isakeit T."/>
            <person name="Cavanaugh K."/>
            <person name="Magill C."/>
            <person name="Michelmore R."/>
        </authorList>
    </citation>
    <scope>NUCLEOTIDE SEQUENCE [LARGE SCALE GENOMIC DNA]</scope>
    <source>
        <strain evidence="1">P6</strain>
    </source>
</reference>
<sequence length="176" mass="19811">MASGFAFLYAAVQITNQRDVRTDALDVHTETLAYEETDRAPTLWRYAQVSLTSIELMVDVQNFVIMVASAGQPTRLYVKGVFLGYKRGLRNQYSHTALVKIQGLTDKKDVDFYLGKKIAYIYKAKSLKNGSHFRVIWGKVMRAHGSTGVVRAKFAKNLPAEAISKSVRVMLYPSRV</sequence>
<proteinExistence type="predicted"/>
<dbReference type="Proteomes" id="UP001163321">
    <property type="component" value="Chromosome 8"/>
</dbReference>
<accession>A0ACC0VMB2</accession>
<name>A0ACC0VMB2_9STRA</name>